<keyword evidence="3" id="KW-1185">Reference proteome</keyword>
<dbReference type="EMBL" id="AP017424">
    <property type="protein sequence ID" value="BAU81029.1"/>
    <property type="molecule type" value="Genomic_DNA"/>
</dbReference>
<organism evidence="2 3">
    <name type="scientific">Streptomyces laurentii</name>
    <dbReference type="NCBI Taxonomy" id="39478"/>
    <lineage>
        <taxon>Bacteria</taxon>
        <taxon>Bacillati</taxon>
        <taxon>Actinomycetota</taxon>
        <taxon>Actinomycetes</taxon>
        <taxon>Kitasatosporales</taxon>
        <taxon>Streptomycetaceae</taxon>
        <taxon>Streptomyces</taxon>
    </lineage>
</organism>
<protein>
    <submittedName>
        <fullName evidence="2">Uncharacterized protein</fullName>
    </submittedName>
</protein>
<name>A0A161JG59_STRLU</name>
<feature type="chain" id="PRO_5007824203" evidence="1">
    <location>
        <begin position="33"/>
        <end position="153"/>
    </location>
</feature>
<evidence type="ECO:0000313" key="3">
    <source>
        <dbReference type="Proteomes" id="UP000217676"/>
    </source>
</evidence>
<dbReference type="InterPro" id="IPR006311">
    <property type="entry name" value="TAT_signal"/>
</dbReference>
<dbReference type="KEGG" id="slau:SLA_0074"/>
<gene>
    <name evidence="2" type="ORF">SLA_0074</name>
</gene>
<evidence type="ECO:0000256" key="1">
    <source>
        <dbReference type="SAM" id="SignalP"/>
    </source>
</evidence>
<dbReference type="AlphaFoldDB" id="A0A161JG59"/>
<proteinExistence type="predicted"/>
<reference evidence="2 3" key="1">
    <citation type="journal article" date="2016" name="Genome Announc.">
        <title>Complete Genome Sequence of Thiostrepton-Producing Streptomyces laurentii ATCC 31255.</title>
        <authorList>
            <person name="Doi K."/>
            <person name="Fujino Y."/>
            <person name="Nagayoshi Y."/>
            <person name="Ohshima T."/>
            <person name="Ogata S."/>
        </authorList>
    </citation>
    <scope>NUCLEOTIDE SEQUENCE [LARGE SCALE GENOMIC DNA]</scope>
    <source>
        <strain evidence="2 3">ATCC 31255</strain>
    </source>
</reference>
<feature type="signal peptide" evidence="1">
    <location>
        <begin position="1"/>
        <end position="32"/>
    </location>
</feature>
<sequence length="153" mass="15563">MSHDRRSVLGAALALPAALTVGGLAAATRASAAAGAATVDAGAWTALVLEPGITPLAGATPEVRLVTIAGTVFLQGRGLVSCDLTADSRIGRLPDGFPLPTGYVRAAAPRNNSQGINACRFEINPSGAVSVYGGNAGNPITWLQFDPVQTIWR</sequence>
<evidence type="ECO:0000313" key="2">
    <source>
        <dbReference type="EMBL" id="BAU81029.1"/>
    </source>
</evidence>
<dbReference type="Proteomes" id="UP000217676">
    <property type="component" value="Chromosome"/>
</dbReference>
<dbReference type="PROSITE" id="PS51318">
    <property type="entry name" value="TAT"/>
    <property type="match status" value="1"/>
</dbReference>
<keyword evidence="1" id="KW-0732">Signal</keyword>
<accession>A0A161JG59</accession>